<protein>
    <submittedName>
        <fullName evidence="1">Uncharacterized protein</fullName>
    </submittedName>
</protein>
<dbReference type="EMBL" id="JH159160">
    <property type="protein sequence ID" value="EGZ08864.1"/>
    <property type="molecule type" value="Genomic_DNA"/>
</dbReference>
<organism evidence="1 2">
    <name type="scientific">Phytophthora sojae (strain P6497)</name>
    <name type="common">Soybean stem and root rot agent</name>
    <name type="synonym">Phytophthora megasperma f. sp. glycines</name>
    <dbReference type="NCBI Taxonomy" id="1094619"/>
    <lineage>
        <taxon>Eukaryota</taxon>
        <taxon>Sar</taxon>
        <taxon>Stramenopiles</taxon>
        <taxon>Oomycota</taxon>
        <taxon>Peronosporomycetes</taxon>
        <taxon>Peronosporales</taxon>
        <taxon>Peronosporaceae</taxon>
        <taxon>Phytophthora</taxon>
    </lineage>
</organism>
<dbReference type="InParanoid" id="G5A6A9"/>
<sequence length="502" mass="56536">MLLFCAFVGEKYAPFYIEIDGNSSSSGRHSAIKDAVIFGSGCEFGECQIHVLTLLKNCDVSGDLLQPGKLVNLFEWDDSDCGKVKGIEAVGNVMEFTGPSFYVRKEIRCVLENFKNFLQQKDTSVNSKKQFIFVGSPETGKSCILALICCYLATVEKVSVVLHCCVNTRGDTLATTRLLDEGKYYEWIDVDGEVYKSLRLNGRTIFPGCWYCLDGLDQKQLGARNWSNLYTVLATSRQFEKKGQGGSKQVNCLVPYWRHDDLQRMAAEFPSPDERDVAARYFVSGGNVRDFCLPPSDENDLADALHELNSMNYDSLLSTSGCNSQAIDRIRMMGCTNYADIMREDTGAITFDSSERLQVKREGTTSIDEHVAVMKRWAADPTEMDYWIPESSVCEAIDAAAKWKLLSDSVERAKVGSIVERICFLQVTTDTKCKCDEEVLWEFAKPFLDANKQVCYMVLLCDSGFGMGTDSKEDKKWRFRLEPEEIKMDKIKEHTPVYVAHA</sequence>
<evidence type="ECO:0000313" key="2">
    <source>
        <dbReference type="Proteomes" id="UP000002640"/>
    </source>
</evidence>
<dbReference type="OMA" id="YWIPESS"/>
<dbReference type="AlphaFoldDB" id="G5A6A9"/>
<evidence type="ECO:0000313" key="1">
    <source>
        <dbReference type="EMBL" id="EGZ08864.1"/>
    </source>
</evidence>
<dbReference type="KEGG" id="psoj:PHYSODRAFT_339287"/>
<keyword evidence="2" id="KW-1185">Reference proteome</keyword>
<reference evidence="1 2" key="1">
    <citation type="journal article" date="2006" name="Science">
        <title>Phytophthora genome sequences uncover evolutionary origins and mechanisms of pathogenesis.</title>
        <authorList>
            <person name="Tyler B.M."/>
            <person name="Tripathy S."/>
            <person name="Zhang X."/>
            <person name="Dehal P."/>
            <person name="Jiang R.H."/>
            <person name="Aerts A."/>
            <person name="Arredondo F.D."/>
            <person name="Baxter L."/>
            <person name="Bensasson D."/>
            <person name="Beynon J.L."/>
            <person name="Chapman J."/>
            <person name="Damasceno C.M."/>
            <person name="Dorrance A.E."/>
            <person name="Dou D."/>
            <person name="Dickerman A.W."/>
            <person name="Dubchak I.L."/>
            <person name="Garbelotto M."/>
            <person name="Gijzen M."/>
            <person name="Gordon S.G."/>
            <person name="Govers F."/>
            <person name="Grunwald N.J."/>
            <person name="Huang W."/>
            <person name="Ivors K.L."/>
            <person name="Jones R.W."/>
            <person name="Kamoun S."/>
            <person name="Krampis K."/>
            <person name="Lamour K.H."/>
            <person name="Lee M.K."/>
            <person name="McDonald W.H."/>
            <person name="Medina M."/>
            <person name="Meijer H.J."/>
            <person name="Nordberg E.K."/>
            <person name="Maclean D.J."/>
            <person name="Ospina-Giraldo M.D."/>
            <person name="Morris P.F."/>
            <person name="Phuntumart V."/>
            <person name="Putnam N.H."/>
            <person name="Rash S."/>
            <person name="Rose J.K."/>
            <person name="Sakihama Y."/>
            <person name="Salamov A.A."/>
            <person name="Savidor A."/>
            <person name="Scheuring C.F."/>
            <person name="Smith B.M."/>
            <person name="Sobral B.W."/>
            <person name="Terry A."/>
            <person name="Torto-Alalibo T.A."/>
            <person name="Win J."/>
            <person name="Xu Z."/>
            <person name="Zhang H."/>
            <person name="Grigoriev I.V."/>
            <person name="Rokhsar D.S."/>
            <person name="Boore J.L."/>
        </authorList>
    </citation>
    <scope>NUCLEOTIDE SEQUENCE [LARGE SCALE GENOMIC DNA]</scope>
    <source>
        <strain evidence="1 2">P6497</strain>
    </source>
</reference>
<dbReference type="GeneID" id="20647723"/>
<dbReference type="RefSeq" id="XP_009535497.1">
    <property type="nucleotide sequence ID" value="XM_009537202.1"/>
</dbReference>
<gene>
    <name evidence="1" type="ORF">PHYSODRAFT_339287</name>
</gene>
<dbReference type="Proteomes" id="UP000002640">
    <property type="component" value="Unassembled WGS sequence"/>
</dbReference>
<name>G5A6A9_PHYSP</name>
<accession>G5A6A9</accession>
<proteinExistence type="predicted"/>